<protein>
    <submittedName>
        <fullName evidence="1">Uncharacterized protein</fullName>
    </submittedName>
</protein>
<comment type="caution">
    <text evidence="1">The sequence shown here is derived from an EMBL/GenBank/DDBJ whole genome shotgun (WGS) entry which is preliminary data.</text>
</comment>
<gene>
    <name evidence="1" type="ORF">S01H4_39395</name>
</gene>
<accession>X1BVH5</accession>
<dbReference type="EMBL" id="BART01021336">
    <property type="protein sequence ID" value="GAG99030.1"/>
    <property type="molecule type" value="Genomic_DNA"/>
</dbReference>
<sequence>QIELPQLTKDAESLIRHLRQEYKLSKSAEDQDNQNIRNFLEYEFKYH</sequence>
<feature type="non-terminal residue" evidence="1">
    <location>
        <position position="1"/>
    </location>
</feature>
<evidence type="ECO:0000313" key="1">
    <source>
        <dbReference type="EMBL" id="GAG99030.1"/>
    </source>
</evidence>
<reference evidence="1" key="1">
    <citation type="journal article" date="2014" name="Front. Microbiol.">
        <title>High frequency of phylogenetically diverse reductive dehalogenase-homologous genes in deep subseafloor sedimentary metagenomes.</title>
        <authorList>
            <person name="Kawai M."/>
            <person name="Futagami T."/>
            <person name="Toyoda A."/>
            <person name="Takaki Y."/>
            <person name="Nishi S."/>
            <person name="Hori S."/>
            <person name="Arai W."/>
            <person name="Tsubouchi T."/>
            <person name="Morono Y."/>
            <person name="Uchiyama I."/>
            <person name="Ito T."/>
            <person name="Fujiyama A."/>
            <person name="Inagaki F."/>
            <person name="Takami H."/>
        </authorList>
    </citation>
    <scope>NUCLEOTIDE SEQUENCE</scope>
    <source>
        <strain evidence="1">Expedition CK06-06</strain>
    </source>
</reference>
<organism evidence="1">
    <name type="scientific">marine sediment metagenome</name>
    <dbReference type="NCBI Taxonomy" id="412755"/>
    <lineage>
        <taxon>unclassified sequences</taxon>
        <taxon>metagenomes</taxon>
        <taxon>ecological metagenomes</taxon>
    </lineage>
</organism>
<name>X1BVH5_9ZZZZ</name>
<proteinExistence type="predicted"/>
<dbReference type="AlphaFoldDB" id="X1BVH5"/>